<dbReference type="InterPro" id="IPR014001">
    <property type="entry name" value="Helicase_ATP-bd"/>
</dbReference>
<dbReference type="PROSITE" id="PS51192">
    <property type="entry name" value="HELICASE_ATP_BIND_1"/>
    <property type="match status" value="1"/>
</dbReference>
<organism evidence="7 8">
    <name type="scientific">Candidatus Magnetoglobus multicellularis str. Araruama</name>
    <dbReference type="NCBI Taxonomy" id="890399"/>
    <lineage>
        <taxon>Bacteria</taxon>
        <taxon>Pseudomonadati</taxon>
        <taxon>Thermodesulfobacteriota</taxon>
        <taxon>Desulfobacteria</taxon>
        <taxon>Desulfobacterales</taxon>
        <taxon>Desulfobacteraceae</taxon>
        <taxon>Candidatus Magnetoglobus</taxon>
    </lineage>
</organism>
<dbReference type="SMART" id="SM00490">
    <property type="entry name" value="HELICc"/>
    <property type="match status" value="1"/>
</dbReference>
<reference evidence="8" key="1">
    <citation type="submission" date="2012-11" db="EMBL/GenBank/DDBJ databases">
        <authorList>
            <person name="Lucero-Rivera Y.E."/>
            <person name="Tovar-Ramirez D."/>
        </authorList>
    </citation>
    <scope>NUCLEOTIDE SEQUENCE [LARGE SCALE GENOMIC DNA]</scope>
    <source>
        <strain evidence="8">Araruama</strain>
    </source>
</reference>
<feature type="domain" description="Helicase ATP-binding" evidence="5">
    <location>
        <begin position="25"/>
        <end position="185"/>
    </location>
</feature>
<feature type="domain" description="Helicase C-terminal" evidence="6">
    <location>
        <begin position="250"/>
        <end position="453"/>
    </location>
</feature>
<sequence>MKQVFADIGVPESRPFQPDPFQIQALEEVCKNDCLVTAPTGSGKTWIAVEAIAKVFSEGGNAWYASPLKALSNAKYIEFSERFGPENVGILTGDRKENTESRIIVGTTEILRNQLYDSMHRGENINTAIVILDEAHYLGNEDRGVVWEEIMIYLPQRIPLLLLSATIGNARQIADWLAYIRNRNCSIIEETVRPVPLYNLFFHPSGTLYPLIEPKSTENRMYQKVKAYLKKPYYFTASPRALPPLGEVIKVLKNYNLLPAIFFLKSRFDCNRAVEMYNERLDEPHSRKQARNQLILDYIHQYPILADHSQMYKLRRLAVGAHHSGQLPMWKLIIEALMTRGLLDAVFATSTVAAGVNFPARTVVIMNSDRFNGSEFVPLDATQFHQMTGRAGRRGADQIGFAVTIPGKFMDLPLIVRLNHSPPSNIDSQIQINFSMVLNLLLSHTPSEINQLLEKSFATYLILKTRRLSHKKKKEARTRLWREFQRHLRFLQKENFVSEDEILTEDGIWTSQLRVDQPLLIAQGFRKQIFPKDDPAMLAAQIASFVNEKEFDDSKIEDLAPLELQENHQNMIEALRPLARRMGMHGFTARPLFLKPALTVYNWAKGESWYDVVKLSGLAEGDLAMMMIRTADNLRHTATLSEYFPEVADTSYQAISCILREPVIMDALYSKNNRIC</sequence>
<dbReference type="EMBL" id="ATBP01001051">
    <property type="protein sequence ID" value="ETR68162.1"/>
    <property type="molecule type" value="Genomic_DNA"/>
</dbReference>
<dbReference type="AlphaFoldDB" id="A0A1V1NZX1"/>
<evidence type="ECO:0000256" key="3">
    <source>
        <dbReference type="ARBA" id="ARBA00022806"/>
    </source>
</evidence>
<dbReference type="GO" id="GO:0003676">
    <property type="term" value="F:nucleic acid binding"/>
    <property type="evidence" value="ECO:0007669"/>
    <property type="project" value="InterPro"/>
</dbReference>
<dbReference type="InterPro" id="IPR011545">
    <property type="entry name" value="DEAD/DEAH_box_helicase_dom"/>
</dbReference>
<protein>
    <submittedName>
        <fullName evidence="7">DEAD/DEAH box helicase domain-containing protein</fullName>
    </submittedName>
</protein>
<dbReference type="SUPFAM" id="SSF52540">
    <property type="entry name" value="P-loop containing nucleoside triphosphate hydrolases"/>
    <property type="match status" value="1"/>
</dbReference>
<comment type="caution">
    <text evidence="7">The sequence shown here is derived from an EMBL/GenBank/DDBJ whole genome shotgun (WGS) entry which is preliminary data.</text>
</comment>
<dbReference type="PANTHER" id="PTHR12131:SF1">
    <property type="entry name" value="ATP-DEPENDENT RNA HELICASE SUPV3L1, MITOCHONDRIAL-RELATED"/>
    <property type="match status" value="1"/>
</dbReference>
<proteinExistence type="predicted"/>
<dbReference type="InterPro" id="IPR012961">
    <property type="entry name" value="Ski2/MTR4_C"/>
</dbReference>
<dbReference type="GO" id="GO:0055087">
    <property type="term" value="C:Ski complex"/>
    <property type="evidence" value="ECO:0007669"/>
    <property type="project" value="TreeGrafter"/>
</dbReference>
<dbReference type="Pfam" id="PF00270">
    <property type="entry name" value="DEAD"/>
    <property type="match status" value="1"/>
</dbReference>
<evidence type="ECO:0000256" key="2">
    <source>
        <dbReference type="ARBA" id="ARBA00022801"/>
    </source>
</evidence>
<keyword evidence="4" id="KW-0067">ATP-binding</keyword>
<dbReference type="GO" id="GO:0004386">
    <property type="term" value="F:helicase activity"/>
    <property type="evidence" value="ECO:0007669"/>
    <property type="project" value="UniProtKB-KW"/>
</dbReference>
<evidence type="ECO:0000313" key="8">
    <source>
        <dbReference type="Proteomes" id="UP000189670"/>
    </source>
</evidence>
<dbReference type="Pfam" id="PF08148">
    <property type="entry name" value="DSHCT"/>
    <property type="match status" value="1"/>
</dbReference>
<dbReference type="GO" id="GO:0016787">
    <property type="term" value="F:hydrolase activity"/>
    <property type="evidence" value="ECO:0007669"/>
    <property type="project" value="UniProtKB-KW"/>
</dbReference>
<dbReference type="SMART" id="SM01142">
    <property type="entry name" value="DSHCT"/>
    <property type="match status" value="1"/>
</dbReference>
<dbReference type="InterPro" id="IPR001650">
    <property type="entry name" value="Helicase_C-like"/>
</dbReference>
<keyword evidence="2" id="KW-0378">Hydrolase</keyword>
<evidence type="ECO:0000256" key="4">
    <source>
        <dbReference type="ARBA" id="ARBA00022840"/>
    </source>
</evidence>
<dbReference type="GO" id="GO:0005524">
    <property type="term" value="F:ATP binding"/>
    <property type="evidence" value="ECO:0007669"/>
    <property type="project" value="UniProtKB-KW"/>
</dbReference>
<dbReference type="PANTHER" id="PTHR12131">
    <property type="entry name" value="ATP-DEPENDENT RNA AND DNA HELICASE"/>
    <property type="match status" value="1"/>
</dbReference>
<keyword evidence="1" id="KW-0547">Nucleotide-binding</keyword>
<dbReference type="InterPro" id="IPR050699">
    <property type="entry name" value="RNA-DNA_Helicase"/>
</dbReference>
<dbReference type="Gene3D" id="3.40.50.300">
    <property type="entry name" value="P-loop containing nucleotide triphosphate hydrolases"/>
    <property type="match status" value="2"/>
</dbReference>
<dbReference type="Gene3D" id="1.10.3380.30">
    <property type="match status" value="1"/>
</dbReference>
<dbReference type="Proteomes" id="UP000189670">
    <property type="component" value="Unassembled WGS sequence"/>
</dbReference>
<name>A0A1V1NZX1_9BACT</name>
<evidence type="ECO:0000259" key="5">
    <source>
        <dbReference type="PROSITE" id="PS51192"/>
    </source>
</evidence>
<dbReference type="SMART" id="SM00487">
    <property type="entry name" value="DEXDc"/>
    <property type="match status" value="1"/>
</dbReference>
<evidence type="ECO:0000259" key="6">
    <source>
        <dbReference type="PROSITE" id="PS51194"/>
    </source>
</evidence>
<dbReference type="PROSITE" id="PS51194">
    <property type="entry name" value="HELICASE_CTER"/>
    <property type="match status" value="1"/>
</dbReference>
<dbReference type="GO" id="GO:0070478">
    <property type="term" value="P:nuclear-transcribed mRNA catabolic process, 3'-5' exonucleolytic nonsense-mediated decay"/>
    <property type="evidence" value="ECO:0007669"/>
    <property type="project" value="TreeGrafter"/>
</dbReference>
<keyword evidence="3 7" id="KW-0347">Helicase</keyword>
<gene>
    <name evidence="7" type="ORF">OMM_04726</name>
</gene>
<accession>A0A1V1NZX1</accession>
<evidence type="ECO:0000256" key="1">
    <source>
        <dbReference type="ARBA" id="ARBA00022741"/>
    </source>
</evidence>
<dbReference type="InterPro" id="IPR027417">
    <property type="entry name" value="P-loop_NTPase"/>
</dbReference>
<evidence type="ECO:0000313" key="7">
    <source>
        <dbReference type="EMBL" id="ETR68162.1"/>
    </source>
</evidence>